<proteinExistence type="predicted"/>
<organism evidence="2 3">
    <name type="scientific">Teladorsagia circumcincta</name>
    <name type="common">Brown stomach worm</name>
    <name type="synonym">Ostertagia circumcincta</name>
    <dbReference type="NCBI Taxonomy" id="45464"/>
    <lineage>
        <taxon>Eukaryota</taxon>
        <taxon>Metazoa</taxon>
        <taxon>Ecdysozoa</taxon>
        <taxon>Nematoda</taxon>
        <taxon>Chromadorea</taxon>
        <taxon>Rhabditida</taxon>
        <taxon>Rhabditina</taxon>
        <taxon>Rhabditomorpha</taxon>
        <taxon>Strongyloidea</taxon>
        <taxon>Trichostrongylidae</taxon>
        <taxon>Teladorsagia</taxon>
    </lineage>
</organism>
<reference evidence="2 3" key="1">
    <citation type="submission" date="2015-09" db="EMBL/GenBank/DDBJ databases">
        <title>Draft genome of the parasitic nematode Teladorsagia circumcincta isolate WARC Sus (inbred).</title>
        <authorList>
            <person name="Mitreva M."/>
        </authorList>
    </citation>
    <scope>NUCLEOTIDE SEQUENCE [LARGE SCALE GENOMIC DNA]</scope>
    <source>
        <strain evidence="2 3">S</strain>
    </source>
</reference>
<gene>
    <name evidence="2" type="ORF">TELCIR_13146</name>
</gene>
<dbReference type="Proteomes" id="UP000230423">
    <property type="component" value="Unassembled WGS sequence"/>
</dbReference>
<feature type="compositionally biased region" description="Basic residues" evidence="1">
    <location>
        <begin position="47"/>
        <end position="56"/>
    </location>
</feature>
<feature type="non-terminal residue" evidence="2">
    <location>
        <position position="98"/>
    </location>
</feature>
<evidence type="ECO:0000313" key="3">
    <source>
        <dbReference type="Proteomes" id="UP000230423"/>
    </source>
</evidence>
<keyword evidence="3" id="KW-1185">Reference proteome</keyword>
<protein>
    <submittedName>
        <fullName evidence="2">Uncharacterized protein</fullName>
    </submittedName>
</protein>
<sequence length="98" mass="11309">MDTTLEDRVFPNIRKANISKHLAPQIDNYTTASSRIKSLVSSPAQKEKRKKRSKQLLRRFADGRHSKILFTNEKLFTVEQVVNKQNDRVYAVSNPHAT</sequence>
<accession>A0A2G9U4M1</accession>
<evidence type="ECO:0000256" key="1">
    <source>
        <dbReference type="SAM" id="MobiDB-lite"/>
    </source>
</evidence>
<evidence type="ECO:0000313" key="2">
    <source>
        <dbReference type="EMBL" id="PIO65197.1"/>
    </source>
</evidence>
<dbReference type="EMBL" id="KZ349214">
    <property type="protein sequence ID" value="PIO65197.1"/>
    <property type="molecule type" value="Genomic_DNA"/>
</dbReference>
<dbReference type="AlphaFoldDB" id="A0A2G9U4M1"/>
<feature type="region of interest" description="Disordered" evidence="1">
    <location>
        <begin position="37"/>
        <end position="56"/>
    </location>
</feature>
<dbReference type="OrthoDB" id="7951431at2759"/>
<name>A0A2G9U4M1_TELCI</name>